<dbReference type="GO" id="GO:0005524">
    <property type="term" value="F:ATP binding"/>
    <property type="evidence" value="ECO:0007669"/>
    <property type="project" value="UniProtKB-KW"/>
</dbReference>
<dbReference type="PANTHER" id="PTHR45772">
    <property type="entry name" value="CONSERVED COMPONENT OF ABC TRANSPORTER FOR NATURAL AMINO ACIDS-RELATED"/>
    <property type="match status" value="1"/>
</dbReference>
<dbReference type="CDD" id="cd03218">
    <property type="entry name" value="ABC_YhbG"/>
    <property type="match status" value="1"/>
</dbReference>
<evidence type="ECO:0000313" key="6">
    <source>
        <dbReference type="Proteomes" id="UP000177309"/>
    </source>
</evidence>
<proteinExistence type="predicted"/>
<reference evidence="5 6" key="1">
    <citation type="journal article" date="2016" name="Nat. Commun.">
        <title>Thousands of microbial genomes shed light on interconnected biogeochemical processes in an aquifer system.</title>
        <authorList>
            <person name="Anantharaman K."/>
            <person name="Brown C.T."/>
            <person name="Hug L.A."/>
            <person name="Sharon I."/>
            <person name="Castelle C.J."/>
            <person name="Probst A.J."/>
            <person name="Thomas B.C."/>
            <person name="Singh A."/>
            <person name="Wilkins M.J."/>
            <person name="Karaoz U."/>
            <person name="Brodie E.L."/>
            <person name="Williams K.H."/>
            <person name="Hubbard S.S."/>
            <person name="Banfield J.F."/>
        </authorList>
    </citation>
    <scope>NUCLEOTIDE SEQUENCE [LARGE SCALE GENOMIC DNA]</scope>
</reference>
<comment type="caution">
    <text evidence="5">The sequence shown here is derived from an EMBL/GenBank/DDBJ whole genome shotgun (WGS) entry which is preliminary data.</text>
</comment>
<dbReference type="InterPro" id="IPR027417">
    <property type="entry name" value="P-loop_NTPase"/>
</dbReference>
<dbReference type="SUPFAM" id="SSF52540">
    <property type="entry name" value="P-loop containing nucleoside triphosphate hydrolases"/>
    <property type="match status" value="1"/>
</dbReference>
<dbReference type="InterPro" id="IPR051120">
    <property type="entry name" value="ABC_AA/LPS_Transport"/>
</dbReference>
<dbReference type="Proteomes" id="UP000177309">
    <property type="component" value="Unassembled WGS sequence"/>
</dbReference>
<keyword evidence="3 5" id="KW-0067">ATP-binding</keyword>
<evidence type="ECO:0000256" key="1">
    <source>
        <dbReference type="ARBA" id="ARBA00022448"/>
    </source>
</evidence>
<dbReference type="PROSITE" id="PS00211">
    <property type="entry name" value="ABC_TRANSPORTER_1"/>
    <property type="match status" value="1"/>
</dbReference>
<gene>
    <name evidence="5" type="ORF">A2462_04260</name>
</gene>
<dbReference type="InterPro" id="IPR003439">
    <property type="entry name" value="ABC_transporter-like_ATP-bd"/>
</dbReference>
<dbReference type="SMART" id="SM00382">
    <property type="entry name" value="AAA"/>
    <property type="match status" value="1"/>
</dbReference>
<keyword evidence="1" id="KW-0813">Transport</keyword>
<dbReference type="PROSITE" id="PS50893">
    <property type="entry name" value="ABC_TRANSPORTER_2"/>
    <property type="match status" value="1"/>
</dbReference>
<dbReference type="GO" id="GO:0016887">
    <property type="term" value="F:ATP hydrolysis activity"/>
    <property type="evidence" value="ECO:0007669"/>
    <property type="project" value="InterPro"/>
</dbReference>
<protein>
    <submittedName>
        <fullName evidence="5">LPS export ABC transporter ATP-binding protein</fullName>
    </submittedName>
</protein>
<dbReference type="AlphaFoldDB" id="A0A1F4TQZ0"/>
<evidence type="ECO:0000256" key="3">
    <source>
        <dbReference type="ARBA" id="ARBA00022840"/>
    </source>
</evidence>
<accession>A0A1F4TQZ0</accession>
<dbReference type="InterPro" id="IPR017871">
    <property type="entry name" value="ABC_transporter-like_CS"/>
</dbReference>
<feature type="domain" description="ABC transporter" evidence="4">
    <location>
        <begin position="3"/>
        <end position="236"/>
    </location>
</feature>
<name>A0A1F4TQZ0_UNCSA</name>
<dbReference type="InterPro" id="IPR030921">
    <property type="entry name" value="LPS_export_LptB"/>
</dbReference>
<sequence>MHIKTKELVKNYGKKVAVNNISIEVKEGEVVGLLGPNGAGKTTTFYMVVGLIRPNSGQVFLGDKDITKLPMHKRAHLGIGYLPQESSIFRKLTVEENILVLWELMPEIKPAEYESKLVALLDELGVTHLRKQKAYTLSGGEQRRVEIARALATNPSFLLLDEPFTGIDPKTLTDLKGIVKHLKDKGIGILITDHNVRETLSITDRAYIIHKGEILVSGNSATVSQSEAAKKSYLGDDFEL</sequence>
<dbReference type="EMBL" id="MEUI01000015">
    <property type="protein sequence ID" value="OGC34483.1"/>
    <property type="molecule type" value="Genomic_DNA"/>
</dbReference>
<dbReference type="GO" id="GO:0055085">
    <property type="term" value="P:transmembrane transport"/>
    <property type="evidence" value="ECO:0007669"/>
    <property type="project" value="InterPro"/>
</dbReference>
<dbReference type="Pfam" id="PF00005">
    <property type="entry name" value="ABC_tran"/>
    <property type="match status" value="1"/>
</dbReference>
<dbReference type="GO" id="GO:0043190">
    <property type="term" value="C:ATP-binding cassette (ABC) transporter complex"/>
    <property type="evidence" value="ECO:0007669"/>
    <property type="project" value="InterPro"/>
</dbReference>
<dbReference type="PANTHER" id="PTHR45772:SF10">
    <property type="entry name" value="LIPOPOLYSACCHARIDE EXPORT SYSTEM ATP-BINDING PROTEIN LPTB"/>
    <property type="match status" value="1"/>
</dbReference>
<evidence type="ECO:0000259" key="4">
    <source>
        <dbReference type="PROSITE" id="PS50893"/>
    </source>
</evidence>
<evidence type="ECO:0000256" key="2">
    <source>
        <dbReference type="ARBA" id="ARBA00022741"/>
    </source>
</evidence>
<dbReference type="InterPro" id="IPR003593">
    <property type="entry name" value="AAA+_ATPase"/>
</dbReference>
<dbReference type="NCBIfam" id="TIGR04406">
    <property type="entry name" value="LPS_export_lptB"/>
    <property type="match status" value="1"/>
</dbReference>
<dbReference type="FunFam" id="3.40.50.300:FF:000151">
    <property type="entry name" value="Lipopolysaccharide ABC transporter ATP-binding protein"/>
    <property type="match status" value="1"/>
</dbReference>
<organism evidence="5 6">
    <name type="scientific">candidate division WOR-1 bacterium RIFOXYC2_FULL_41_25</name>
    <dbReference type="NCBI Taxonomy" id="1802586"/>
    <lineage>
        <taxon>Bacteria</taxon>
        <taxon>Bacillati</taxon>
        <taxon>Saganbacteria</taxon>
    </lineage>
</organism>
<dbReference type="Gene3D" id="3.40.50.300">
    <property type="entry name" value="P-loop containing nucleotide triphosphate hydrolases"/>
    <property type="match status" value="1"/>
</dbReference>
<keyword evidence="2" id="KW-0547">Nucleotide-binding</keyword>
<evidence type="ECO:0000313" key="5">
    <source>
        <dbReference type="EMBL" id="OGC34483.1"/>
    </source>
</evidence>